<accession>A0A2H3KYN0</accession>
<reference evidence="2 3" key="1">
    <citation type="submission" date="2016-05" db="EMBL/GenBank/DDBJ databases">
        <authorList>
            <person name="Lavstsen T."/>
            <person name="Jespersen J.S."/>
        </authorList>
    </citation>
    <scope>NUCLEOTIDE SEQUENCE [LARGE SCALE GENOMIC DNA]</scope>
    <source>
        <strain evidence="2 3">B7-9</strain>
    </source>
</reference>
<evidence type="ECO:0008006" key="4">
    <source>
        <dbReference type="Google" id="ProtNLM"/>
    </source>
</evidence>
<evidence type="ECO:0000313" key="2">
    <source>
        <dbReference type="EMBL" id="PDV99108.1"/>
    </source>
</evidence>
<dbReference type="InterPro" id="IPR011050">
    <property type="entry name" value="Pectin_lyase_fold/virulence"/>
</dbReference>
<dbReference type="SUPFAM" id="SSF51126">
    <property type="entry name" value="Pectin lyase-like"/>
    <property type="match status" value="1"/>
</dbReference>
<keyword evidence="1" id="KW-0472">Membrane</keyword>
<comment type="caution">
    <text evidence="2">The sequence shown here is derived from an EMBL/GenBank/DDBJ whole genome shotgun (WGS) entry which is preliminary data.</text>
</comment>
<keyword evidence="1" id="KW-1133">Transmembrane helix</keyword>
<keyword evidence="1" id="KW-0812">Transmembrane</keyword>
<feature type="transmembrane region" description="Helical" evidence="1">
    <location>
        <begin position="16"/>
        <end position="34"/>
    </location>
</feature>
<proteinExistence type="predicted"/>
<dbReference type="EMBL" id="LYXE01000083">
    <property type="protein sequence ID" value="PDV99108.1"/>
    <property type="molecule type" value="Genomic_DNA"/>
</dbReference>
<organism evidence="2 3">
    <name type="scientific">Candidatus Chloroploca asiatica</name>
    <dbReference type="NCBI Taxonomy" id="1506545"/>
    <lineage>
        <taxon>Bacteria</taxon>
        <taxon>Bacillati</taxon>
        <taxon>Chloroflexota</taxon>
        <taxon>Chloroflexia</taxon>
        <taxon>Chloroflexales</taxon>
        <taxon>Chloroflexineae</taxon>
        <taxon>Oscillochloridaceae</taxon>
        <taxon>Candidatus Chloroploca</taxon>
    </lineage>
</organism>
<dbReference type="AlphaFoldDB" id="A0A2H3KYN0"/>
<sequence>MPQMHYPEDRTGRRSLWVTLITVLVFVVGFIAHTSSRAQAPSLQHQEPVGKPSQATTVIVVDTSEDLDSSSTRKTCTYTSGAIFVPATDGCTLRRAILEAAARPPADRPIEIRFNLADDDPNKDREVSGTWTLPINAALPTLRTQSILDKTGDVTIDGSTQPGGRTDGPPIILATNDRSLEIESTGNTIRHLAFKGGGAIFLKEDGNTVEQIWMGLSDDGTSIVFRTPAQPNRMAGGGIFITSNDNLVQNNIIAGAFARAINIDGSRTNNTIQNNLIGTRADGTVPEVPVAAQCLRSLSLDPQNWYGGWGIALSGSNNRLIGNRIAGLHIIQSLNDTPPIAIEIFGSGHEVRDNVIGIDSADNPVGVCGQGIKVSGSNTQIVDNLITGSRAGFEDDESSAILASDTSPTFGQITVRRNLIERGPGRVYAFGPGIPAVLRTFQPARVTSVAGTTVRGTSGLDSPCPGCLIDLYSDNGDEIAETLSYLGEALADETGAFTVTLSAPLQAGVGLRTSSTTQSAGVIGNYLSGTTTQVSKLYLPLSELSITGPVTGTAGMTYTFVFELEPLGATAPYTYTATVTDVAEPVTLVTASSTVTVTYSWPTSGTKTIGVNVANELSEVTATHTIDITGTVIPDDEWRVYLPLVSR</sequence>
<evidence type="ECO:0000256" key="1">
    <source>
        <dbReference type="SAM" id="Phobius"/>
    </source>
</evidence>
<gene>
    <name evidence="2" type="ORF">A9Q02_13595</name>
</gene>
<dbReference type="InterPro" id="IPR012334">
    <property type="entry name" value="Pectin_lyas_fold"/>
</dbReference>
<dbReference type="Proteomes" id="UP000220922">
    <property type="component" value="Unassembled WGS sequence"/>
</dbReference>
<keyword evidence="3" id="KW-1185">Reference proteome</keyword>
<name>A0A2H3KYN0_9CHLR</name>
<dbReference type="Gene3D" id="2.160.20.10">
    <property type="entry name" value="Single-stranded right-handed beta-helix, Pectin lyase-like"/>
    <property type="match status" value="1"/>
</dbReference>
<evidence type="ECO:0000313" key="3">
    <source>
        <dbReference type="Proteomes" id="UP000220922"/>
    </source>
</evidence>
<protein>
    <recommendedName>
        <fullName evidence="4">Right handed beta helix domain-containing protein</fullName>
    </recommendedName>
</protein>